<dbReference type="EMBL" id="JAKOAV010000011">
    <property type="protein sequence ID" value="MDF9408199.1"/>
    <property type="molecule type" value="Genomic_DNA"/>
</dbReference>
<evidence type="ECO:0000313" key="1">
    <source>
        <dbReference type="EMBL" id="MDF9408199.1"/>
    </source>
</evidence>
<sequence>MITQQLYEIMSQTINCRYCWNSDFILKEPFVPPRGWAGGTDRNKVKLVVVTLNPGHPMESEIKQFSKVSMNDKLGQYEIDYLYNFATDTFTNPQIRGNGRDTVFHSKMKNYMVEALVYCGLVDRKEAFNNWLDYVWLTDLFKCSTESETGPNIPLNNRIHCQKHLLQEINYFNPKAIIAMHSKARDDLSKISSIKNKLVYFRHPSNGGPTVNSPTFKQQLDKLKSIIDRQ</sequence>
<dbReference type="Proteomes" id="UP001154312">
    <property type="component" value="Unassembled WGS sequence"/>
</dbReference>
<comment type="caution">
    <text evidence="1">The sequence shown here is derived from an EMBL/GenBank/DDBJ whole genome shotgun (WGS) entry which is preliminary data.</text>
</comment>
<accession>A0A9X4JT59</accession>
<dbReference type="Gene3D" id="3.40.470.10">
    <property type="entry name" value="Uracil-DNA glycosylase-like domain"/>
    <property type="match status" value="1"/>
</dbReference>
<dbReference type="InterPro" id="IPR036895">
    <property type="entry name" value="Uracil-DNA_glycosylase-like_sf"/>
</dbReference>
<evidence type="ECO:0000313" key="2">
    <source>
        <dbReference type="Proteomes" id="UP001154312"/>
    </source>
</evidence>
<gene>
    <name evidence="1" type="ORF">L7E55_07475</name>
</gene>
<keyword evidence="2" id="KW-1185">Reference proteome</keyword>
<protein>
    <recommendedName>
        <fullName evidence="3">Uracil-DNA glycosylase-like domain-containing protein</fullName>
    </recommendedName>
</protein>
<organism evidence="1 2">
    <name type="scientific">Pelotomaculum isophthalicicum JI</name>
    <dbReference type="NCBI Taxonomy" id="947010"/>
    <lineage>
        <taxon>Bacteria</taxon>
        <taxon>Bacillati</taxon>
        <taxon>Bacillota</taxon>
        <taxon>Clostridia</taxon>
        <taxon>Eubacteriales</taxon>
        <taxon>Desulfotomaculaceae</taxon>
        <taxon>Pelotomaculum</taxon>
    </lineage>
</organism>
<name>A0A9X4JT59_9FIRM</name>
<proteinExistence type="predicted"/>
<dbReference type="AlphaFoldDB" id="A0A9X4JT59"/>
<reference evidence="1" key="1">
    <citation type="submission" date="2022-02" db="EMBL/GenBank/DDBJ databases">
        <authorList>
            <person name="Leng L."/>
        </authorList>
    </citation>
    <scope>NUCLEOTIDE SEQUENCE</scope>
    <source>
        <strain evidence="1">JI</strain>
    </source>
</reference>
<dbReference type="RefSeq" id="WP_277443492.1">
    <property type="nucleotide sequence ID" value="NZ_JAKOAV010000011.1"/>
</dbReference>
<evidence type="ECO:0008006" key="3">
    <source>
        <dbReference type="Google" id="ProtNLM"/>
    </source>
</evidence>